<keyword evidence="8" id="KW-0472">Membrane</keyword>
<feature type="active site" evidence="5">
    <location>
        <position position="293"/>
    </location>
</feature>
<evidence type="ECO:0000256" key="7">
    <source>
        <dbReference type="SAM" id="MobiDB-lite"/>
    </source>
</evidence>
<keyword evidence="9" id="KW-0732">Signal</keyword>
<feature type="signal peptide" evidence="9">
    <location>
        <begin position="1"/>
        <end position="20"/>
    </location>
</feature>
<name>A0A9P5YR44_9AGAR</name>
<gene>
    <name evidence="11" type="ORF">BDN70DRAFT_322324</name>
</gene>
<dbReference type="Gene3D" id="2.40.70.10">
    <property type="entry name" value="Acid Proteases"/>
    <property type="match status" value="2"/>
</dbReference>
<dbReference type="EMBL" id="MU155385">
    <property type="protein sequence ID" value="KAF9474317.1"/>
    <property type="molecule type" value="Genomic_DNA"/>
</dbReference>
<feature type="active site" evidence="5">
    <location>
        <position position="95"/>
    </location>
</feature>
<dbReference type="InterPro" id="IPR001461">
    <property type="entry name" value="Aspartic_peptidase_A1"/>
</dbReference>
<evidence type="ECO:0000259" key="10">
    <source>
        <dbReference type="PROSITE" id="PS51767"/>
    </source>
</evidence>
<evidence type="ECO:0000256" key="2">
    <source>
        <dbReference type="ARBA" id="ARBA00022670"/>
    </source>
</evidence>
<evidence type="ECO:0000256" key="8">
    <source>
        <dbReference type="SAM" id="Phobius"/>
    </source>
</evidence>
<dbReference type="PANTHER" id="PTHR47966:SF6">
    <property type="entry name" value="PEPTIDASE A1 DOMAIN-CONTAINING PROTEIN"/>
    <property type="match status" value="1"/>
</dbReference>
<feature type="domain" description="Peptidase A1" evidence="10">
    <location>
        <begin position="77"/>
        <end position="406"/>
    </location>
</feature>
<dbReference type="OrthoDB" id="771136at2759"/>
<dbReference type="InterPro" id="IPR033121">
    <property type="entry name" value="PEPTIDASE_A1"/>
</dbReference>
<keyword evidence="4 6" id="KW-0378">Hydrolase</keyword>
<dbReference type="Proteomes" id="UP000807469">
    <property type="component" value="Unassembled WGS sequence"/>
</dbReference>
<dbReference type="GO" id="GO:0004190">
    <property type="term" value="F:aspartic-type endopeptidase activity"/>
    <property type="evidence" value="ECO:0007669"/>
    <property type="project" value="UniProtKB-KW"/>
</dbReference>
<sequence>MVHLIGALTLLPLGLLIVAADPIHVPLRRRSIHKLDLNEVARRVKVRYGFEDPAVSKGRRASTVSVPVTNQDGDASFFATMTVGTPPQTLGVILDTGSADLWFAGTSCLQDCQEVQLFESAKSSSFQGGNTNGVGSEVVIQYGSGAVRGALSQDTVSMGGFTVSNQKFLTVDAINGVILDSDPLGPSGLMGLAFAALAKTQATPFWEALVNSNQFSSPEMAFWLARSNNLQVQDVPGGAFTLGGTNSSLFTGDIEFINMPTGTPLFWTLTLSSVTINGKTVPISSDTTSAAIDTGTSLIAGPTADVTAIWATVPGSGPSPSGQGFFNFPCKTSVEVSISFGGKSWPISTTDIIAGQEPGESSLCIGAIFAVDVPANTANPSWIFGDTFLKNVYSVFRATPPSVGFAQLSSLAGGTGTGPASTSGSSAPIPTVFSTFNPSTFTGLPTISSPSSTGVANPGTSGTTSDNPVASGAIRVVQIPTTLSGALLTGLVFVLMLAL</sequence>
<feature type="transmembrane region" description="Helical" evidence="8">
    <location>
        <begin position="477"/>
        <end position="498"/>
    </location>
</feature>
<feature type="region of interest" description="Disordered" evidence="7">
    <location>
        <begin position="444"/>
        <end position="467"/>
    </location>
</feature>
<comment type="similarity">
    <text evidence="1 6">Belongs to the peptidase A1 family.</text>
</comment>
<dbReference type="Pfam" id="PF00026">
    <property type="entry name" value="Asp"/>
    <property type="match status" value="1"/>
</dbReference>
<keyword evidence="8" id="KW-1133">Transmembrane helix</keyword>
<dbReference type="InterPro" id="IPR021109">
    <property type="entry name" value="Peptidase_aspartic_dom_sf"/>
</dbReference>
<keyword evidence="2 6" id="KW-0645">Protease</keyword>
<keyword evidence="12" id="KW-1185">Reference proteome</keyword>
<evidence type="ECO:0000313" key="12">
    <source>
        <dbReference type="Proteomes" id="UP000807469"/>
    </source>
</evidence>
<keyword evidence="8" id="KW-0812">Transmembrane</keyword>
<reference evidence="11" key="1">
    <citation type="submission" date="2020-11" db="EMBL/GenBank/DDBJ databases">
        <authorList>
            <consortium name="DOE Joint Genome Institute"/>
            <person name="Ahrendt S."/>
            <person name="Riley R."/>
            <person name="Andreopoulos W."/>
            <person name="Labutti K."/>
            <person name="Pangilinan J."/>
            <person name="Ruiz-Duenas F.J."/>
            <person name="Barrasa J.M."/>
            <person name="Sanchez-Garcia M."/>
            <person name="Camarero S."/>
            <person name="Miyauchi S."/>
            <person name="Serrano A."/>
            <person name="Linde D."/>
            <person name="Babiker R."/>
            <person name="Drula E."/>
            <person name="Ayuso-Fernandez I."/>
            <person name="Pacheco R."/>
            <person name="Padilla G."/>
            <person name="Ferreira P."/>
            <person name="Barriuso J."/>
            <person name="Kellner H."/>
            <person name="Castanera R."/>
            <person name="Alfaro M."/>
            <person name="Ramirez L."/>
            <person name="Pisabarro A.G."/>
            <person name="Kuo A."/>
            <person name="Tritt A."/>
            <person name="Lipzen A."/>
            <person name="He G."/>
            <person name="Yan M."/>
            <person name="Ng V."/>
            <person name="Cullen D."/>
            <person name="Martin F."/>
            <person name="Rosso M.-N."/>
            <person name="Henrissat B."/>
            <person name="Hibbett D."/>
            <person name="Martinez A.T."/>
            <person name="Grigoriev I.V."/>
        </authorList>
    </citation>
    <scope>NUCLEOTIDE SEQUENCE</scope>
    <source>
        <strain evidence="11">CIRM-BRFM 674</strain>
    </source>
</reference>
<evidence type="ECO:0000256" key="4">
    <source>
        <dbReference type="ARBA" id="ARBA00022801"/>
    </source>
</evidence>
<evidence type="ECO:0000256" key="9">
    <source>
        <dbReference type="SAM" id="SignalP"/>
    </source>
</evidence>
<accession>A0A9P5YR44</accession>
<dbReference type="GO" id="GO:0006508">
    <property type="term" value="P:proteolysis"/>
    <property type="evidence" value="ECO:0007669"/>
    <property type="project" value="UniProtKB-KW"/>
</dbReference>
<dbReference type="SUPFAM" id="SSF50630">
    <property type="entry name" value="Acid proteases"/>
    <property type="match status" value="1"/>
</dbReference>
<dbReference type="FunFam" id="2.40.70.10:FF:000115">
    <property type="entry name" value="Lysosomal aspartic protease"/>
    <property type="match status" value="1"/>
</dbReference>
<protein>
    <submittedName>
        <fullName evidence="11">Acid protease</fullName>
    </submittedName>
</protein>
<proteinExistence type="inferred from homology"/>
<dbReference type="PRINTS" id="PR00792">
    <property type="entry name" value="PEPSIN"/>
</dbReference>
<evidence type="ECO:0000256" key="3">
    <source>
        <dbReference type="ARBA" id="ARBA00022750"/>
    </source>
</evidence>
<organism evidence="11 12">
    <name type="scientific">Pholiota conissans</name>
    <dbReference type="NCBI Taxonomy" id="109636"/>
    <lineage>
        <taxon>Eukaryota</taxon>
        <taxon>Fungi</taxon>
        <taxon>Dikarya</taxon>
        <taxon>Basidiomycota</taxon>
        <taxon>Agaricomycotina</taxon>
        <taxon>Agaricomycetes</taxon>
        <taxon>Agaricomycetidae</taxon>
        <taxon>Agaricales</taxon>
        <taxon>Agaricineae</taxon>
        <taxon>Strophariaceae</taxon>
        <taxon>Pholiota</taxon>
    </lineage>
</organism>
<dbReference type="InterPro" id="IPR001969">
    <property type="entry name" value="Aspartic_peptidase_AS"/>
</dbReference>
<dbReference type="InterPro" id="IPR034164">
    <property type="entry name" value="Pepsin-like_dom"/>
</dbReference>
<dbReference type="PANTHER" id="PTHR47966">
    <property type="entry name" value="BETA-SITE APP-CLEAVING ENZYME, ISOFORM A-RELATED"/>
    <property type="match status" value="1"/>
</dbReference>
<feature type="chain" id="PRO_5040473644" evidence="9">
    <location>
        <begin position="21"/>
        <end position="499"/>
    </location>
</feature>
<keyword evidence="3 6" id="KW-0064">Aspartyl protease</keyword>
<comment type="caution">
    <text evidence="11">The sequence shown here is derived from an EMBL/GenBank/DDBJ whole genome shotgun (WGS) entry which is preliminary data.</text>
</comment>
<dbReference type="PROSITE" id="PS51767">
    <property type="entry name" value="PEPTIDASE_A1"/>
    <property type="match status" value="1"/>
</dbReference>
<dbReference type="AlphaFoldDB" id="A0A9P5YR44"/>
<evidence type="ECO:0000256" key="5">
    <source>
        <dbReference type="PIRSR" id="PIRSR601461-1"/>
    </source>
</evidence>
<evidence type="ECO:0000256" key="6">
    <source>
        <dbReference type="RuleBase" id="RU000454"/>
    </source>
</evidence>
<evidence type="ECO:0000256" key="1">
    <source>
        <dbReference type="ARBA" id="ARBA00007447"/>
    </source>
</evidence>
<dbReference type="PROSITE" id="PS00141">
    <property type="entry name" value="ASP_PROTEASE"/>
    <property type="match status" value="2"/>
</dbReference>
<dbReference type="CDD" id="cd05471">
    <property type="entry name" value="pepsin_like"/>
    <property type="match status" value="1"/>
</dbReference>
<evidence type="ECO:0000313" key="11">
    <source>
        <dbReference type="EMBL" id="KAF9474317.1"/>
    </source>
</evidence>